<comment type="caution">
    <text evidence="6">The sequence shown here is derived from an EMBL/GenBank/DDBJ whole genome shotgun (WGS) entry which is preliminary data.</text>
</comment>
<gene>
    <name evidence="6" type="ORF">ACFOEN_04290</name>
</gene>
<reference evidence="7" key="1">
    <citation type="journal article" date="2019" name="Int. J. Syst. Evol. Microbiol.">
        <title>The Global Catalogue of Microorganisms (GCM) 10K type strain sequencing project: providing services to taxonomists for standard genome sequencing and annotation.</title>
        <authorList>
            <consortium name="The Broad Institute Genomics Platform"/>
            <consortium name="The Broad Institute Genome Sequencing Center for Infectious Disease"/>
            <person name="Wu L."/>
            <person name="Ma J."/>
        </authorList>
    </citation>
    <scope>NUCLEOTIDE SEQUENCE [LARGE SCALE GENOMIC DNA]</scope>
    <source>
        <strain evidence="7">KCTC 52168</strain>
    </source>
</reference>
<evidence type="ECO:0000256" key="5">
    <source>
        <dbReference type="ARBA" id="ARBA00023180"/>
    </source>
</evidence>
<protein>
    <submittedName>
        <fullName evidence="6">S10 family peptidase</fullName>
    </submittedName>
</protein>
<name>A0ABV7H332_9BURK</name>
<keyword evidence="3" id="KW-0732">Signal</keyword>
<keyword evidence="7" id="KW-1185">Reference proteome</keyword>
<dbReference type="PANTHER" id="PTHR11802">
    <property type="entry name" value="SERINE PROTEASE FAMILY S10 SERINE CARBOXYPEPTIDASE"/>
    <property type="match status" value="1"/>
</dbReference>
<dbReference type="PANTHER" id="PTHR11802:SF3">
    <property type="entry name" value="RETINOID-INDUCIBLE SERINE CARBOXYPEPTIDASE"/>
    <property type="match status" value="1"/>
</dbReference>
<keyword evidence="2" id="KW-0645">Protease</keyword>
<keyword evidence="5" id="KW-0325">Glycoprotein</keyword>
<evidence type="ECO:0000256" key="1">
    <source>
        <dbReference type="ARBA" id="ARBA00022645"/>
    </source>
</evidence>
<proteinExistence type="predicted"/>
<dbReference type="EMBL" id="JBHRTI010000003">
    <property type="protein sequence ID" value="MFC3146859.1"/>
    <property type="molecule type" value="Genomic_DNA"/>
</dbReference>
<keyword evidence="4" id="KW-0378">Hydrolase</keyword>
<keyword evidence="1" id="KW-0121">Carboxypeptidase</keyword>
<evidence type="ECO:0000256" key="3">
    <source>
        <dbReference type="ARBA" id="ARBA00022729"/>
    </source>
</evidence>
<evidence type="ECO:0000256" key="2">
    <source>
        <dbReference type="ARBA" id="ARBA00022670"/>
    </source>
</evidence>
<evidence type="ECO:0000313" key="7">
    <source>
        <dbReference type="Proteomes" id="UP001595556"/>
    </source>
</evidence>
<dbReference type="SUPFAM" id="SSF53474">
    <property type="entry name" value="alpha/beta-Hydrolases"/>
    <property type="match status" value="1"/>
</dbReference>
<evidence type="ECO:0000256" key="4">
    <source>
        <dbReference type="ARBA" id="ARBA00022801"/>
    </source>
</evidence>
<accession>A0ABV7H332</accession>
<dbReference type="Gene3D" id="3.40.50.1820">
    <property type="entry name" value="alpha/beta hydrolase"/>
    <property type="match status" value="1"/>
</dbReference>
<dbReference type="RefSeq" id="WP_377301405.1">
    <property type="nucleotide sequence ID" value="NZ_CP180191.1"/>
</dbReference>
<dbReference type="Proteomes" id="UP001595556">
    <property type="component" value="Unassembled WGS sequence"/>
</dbReference>
<evidence type="ECO:0000313" key="6">
    <source>
        <dbReference type="EMBL" id="MFC3146859.1"/>
    </source>
</evidence>
<dbReference type="InterPro" id="IPR001563">
    <property type="entry name" value="Peptidase_S10"/>
</dbReference>
<dbReference type="Pfam" id="PF00450">
    <property type="entry name" value="Peptidase_S10"/>
    <property type="match status" value="1"/>
</dbReference>
<dbReference type="InterPro" id="IPR029058">
    <property type="entry name" value="AB_hydrolase_fold"/>
</dbReference>
<organism evidence="6 7">
    <name type="scientific">Piscinibacterium candidicorallinum</name>
    <dbReference type="NCBI Taxonomy" id="1793872"/>
    <lineage>
        <taxon>Bacteria</taxon>
        <taxon>Pseudomonadati</taxon>
        <taxon>Pseudomonadota</taxon>
        <taxon>Betaproteobacteria</taxon>
        <taxon>Burkholderiales</taxon>
        <taxon>Piscinibacterium</taxon>
    </lineage>
</organism>
<sequence length="507" mass="54870">MTDTAKPTDATKKEEPWREAVEQRLAEAPVRSSGTAQVGTGSGAQRIDYDFIAQYIPVVSDGLSAKPGEPEAAVYTLAYLAHAQGSGATSRPLLFAFNGGPGSSSVWLHLGALGPKRVHINEDGTMPAPPYAVEDNPYSWFEHFDLVFIDPPHTGYSVSASEDARKRHLSVDGDVSALAEVMRAWLARHQRFGSAVYLAGESYGTTRGAALADKMLDLGVALSGVILVSCAMDLQTLVFQAGNDLPHSLFLPGFAATAQYHGKLKGALNDAAAARVAAEAFVLEDYLVALHRGATLTAAQRSKLAKRIGELSGLPAALVEQQNLRITDQTFFTQLLRDEGRVVGRLESRVSGPMAARRGYAMEFDPGIEAIVAPYASAVNGYFAQLGIDTQRRYGIINGEVNQGWHWGRGPVDGKGKMSGNGYTNTTVDLSRALRRNPHLRVLVASGHYDLGTPYSATNYSLAQLDVDAEQLKRIEHHYYDAGHMMYTRPADLRKLKDDLAAWLARA</sequence>